<keyword evidence="1" id="KW-1133">Transmembrane helix</keyword>
<protein>
    <submittedName>
        <fullName evidence="2">Uncharacterized protein</fullName>
    </submittedName>
</protein>
<evidence type="ECO:0000256" key="1">
    <source>
        <dbReference type="SAM" id="Phobius"/>
    </source>
</evidence>
<accession>A0ABD1PD64</accession>
<dbReference type="EMBL" id="JBFOLK010000014">
    <property type="protein sequence ID" value="KAL2461835.1"/>
    <property type="molecule type" value="Genomic_DNA"/>
</dbReference>
<organism evidence="2 3">
    <name type="scientific">Abeliophyllum distichum</name>
    <dbReference type="NCBI Taxonomy" id="126358"/>
    <lineage>
        <taxon>Eukaryota</taxon>
        <taxon>Viridiplantae</taxon>
        <taxon>Streptophyta</taxon>
        <taxon>Embryophyta</taxon>
        <taxon>Tracheophyta</taxon>
        <taxon>Spermatophyta</taxon>
        <taxon>Magnoliopsida</taxon>
        <taxon>eudicotyledons</taxon>
        <taxon>Gunneridae</taxon>
        <taxon>Pentapetalae</taxon>
        <taxon>asterids</taxon>
        <taxon>lamiids</taxon>
        <taxon>Lamiales</taxon>
        <taxon>Oleaceae</taxon>
        <taxon>Forsythieae</taxon>
        <taxon>Abeliophyllum</taxon>
    </lineage>
</organism>
<keyword evidence="1" id="KW-0812">Transmembrane</keyword>
<feature type="transmembrane region" description="Helical" evidence="1">
    <location>
        <begin position="92"/>
        <end position="111"/>
    </location>
</feature>
<evidence type="ECO:0000313" key="3">
    <source>
        <dbReference type="Proteomes" id="UP001604336"/>
    </source>
</evidence>
<proteinExistence type="predicted"/>
<keyword evidence="3" id="KW-1185">Reference proteome</keyword>
<reference evidence="3" key="1">
    <citation type="submission" date="2024-07" db="EMBL/GenBank/DDBJ databases">
        <title>Two chromosome-level genome assemblies of Korean endemic species Abeliophyllum distichum and Forsythia ovata (Oleaceae).</title>
        <authorList>
            <person name="Jang H."/>
        </authorList>
    </citation>
    <scope>NUCLEOTIDE SEQUENCE [LARGE SCALE GENOMIC DNA]</scope>
</reference>
<sequence length="114" mass="12902">MTTVGASSKETPAVITANQVGERLLSQSPQIFSFAFRLPPRLSAFRYPLQRGPRADRDISLLLLSQRLLIPRQQVFDNQARGRILSLFPSSLHTYLIYGFLLSAIFGRTWIKLP</sequence>
<name>A0ABD1PD64_9LAMI</name>
<dbReference type="AlphaFoldDB" id="A0ABD1PD64"/>
<gene>
    <name evidence="2" type="ORF">Adt_45255</name>
</gene>
<keyword evidence="1" id="KW-0472">Membrane</keyword>
<comment type="caution">
    <text evidence="2">The sequence shown here is derived from an EMBL/GenBank/DDBJ whole genome shotgun (WGS) entry which is preliminary data.</text>
</comment>
<dbReference type="Proteomes" id="UP001604336">
    <property type="component" value="Unassembled WGS sequence"/>
</dbReference>
<evidence type="ECO:0000313" key="2">
    <source>
        <dbReference type="EMBL" id="KAL2461835.1"/>
    </source>
</evidence>